<name>Q572G0_PHYIN</name>
<proteinExistence type="predicted"/>
<dbReference type="AlphaFoldDB" id="Q572G0"/>
<sequence length="176" mass="19556">MQRQLVTMQLWEVIEAANKIHHKIQGNLRSVKDLTSGWYNRLIGRHPELSMRASEFLSRARNDVDLVAVPDMFNTLMKLVIEHNLDSSLAWNMDETSFISKHQSGAVLAVRGSANVWTAASETTLHLSVVAAISDEGRAAAPLYILPNKSVRRTALNGCQIPNSGSAQGLSLWLYF</sequence>
<reference evidence="1" key="1">
    <citation type="journal article" date="2005" name="Proc. Natl. Acad. Sci. U.S.A.">
        <title>An ancestral oomycete locus contains late blight avirulence gene Avr3a, encoding a protein that is recognized in the host cytoplasm.</title>
        <authorList>
            <person name="Armstrong M.R."/>
            <person name="Whisson S.C."/>
            <person name="Pritchard L."/>
            <person name="Bos J.I.B."/>
            <person name="Venter E."/>
            <person name="Avrova A.O."/>
            <person name="Rehmany A.P."/>
            <person name="Bohme U."/>
            <person name="Brooks K."/>
            <person name="Cherevach I."/>
            <person name="Hamlin N."/>
            <person name="White B."/>
            <person name="Fraser A."/>
            <person name="Lord A."/>
            <person name="Quail M.A."/>
            <person name="Churcher C."/>
            <person name="Hall N."/>
            <person name="Berriman M."/>
            <person name="Kamoun S."/>
            <person name="Beyon J.L."/>
            <person name="Birch P.R.J."/>
        </authorList>
    </citation>
    <scope>NUCLEOTIDE SEQUENCE</scope>
</reference>
<organism evidence="1">
    <name type="scientific">Phytophthora infestans</name>
    <name type="common">Potato late blight agent</name>
    <name type="synonym">Botrytis infestans</name>
    <dbReference type="NCBI Taxonomy" id="4787"/>
    <lineage>
        <taxon>Eukaryota</taxon>
        <taxon>Sar</taxon>
        <taxon>Stramenopiles</taxon>
        <taxon>Oomycota</taxon>
        <taxon>Peronosporomycetes</taxon>
        <taxon>Peronosporales</taxon>
        <taxon>Peronosporaceae</taxon>
        <taxon>Phytophthora</taxon>
    </lineage>
</organism>
<evidence type="ECO:0008006" key="2">
    <source>
        <dbReference type="Google" id="ProtNLM"/>
    </source>
</evidence>
<dbReference type="EMBL" id="AJ893357">
    <property type="protein sequence ID" value="CAI72315.1"/>
    <property type="molecule type" value="Genomic_DNA"/>
</dbReference>
<accession>Q572G0</accession>
<gene>
    <name evidence="1" type="ORF">PI49.0230</name>
</gene>
<protein>
    <recommendedName>
        <fullName evidence="2">HTH CENPB-type domain-containing protein</fullName>
    </recommendedName>
</protein>
<evidence type="ECO:0000313" key="1">
    <source>
        <dbReference type="EMBL" id="CAI72315.1"/>
    </source>
</evidence>
<dbReference type="VEuPathDB" id="FungiDB:PITG_14366"/>